<evidence type="ECO:0000256" key="8">
    <source>
        <dbReference type="SAM" id="MobiDB-lite"/>
    </source>
</evidence>
<dbReference type="Gene3D" id="3.40.50.10960">
    <property type="match status" value="1"/>
</dbReference>
<organism evidence="11 12">
    <name type="scientific">Thermobacillus xylanilyticus</name>
    <dbReference type="NCBI Taxonomy" id="76633"/>
    <lineage>
        <taxon>Bacteria</taxon>
        <taxon>Bacillati</taxon>
        <taxon>Bacillota</taxon>
        <taxon>Bacilli</taxon>
        <taxon>Bacillales</taxon>
        <taxon>Paenibacillaceae</taxon>
        <taxon>Thermobacillus</taxon>
    </lineage>
</organism>
<sequence length="258" mass="28146">MTERMPVLKEPSPKRRSNRRLLGVIYALFIVLLLVLFFRSSLSKISEVTVSGGRFASESEILAASGVEPGDPFFWPAADAIAGRVEKLEPVASAVVRKTFPGKLHIEVTEFPAVAYGLTADGAITAILSNGKELPIGADAVVDRPVLRGWNGREEDKLKLVDALSLLPDDLLADFSEIAPYPSDAYPDRIRIYTRTRFEIITAVSLLEEKAETIRAVIETQEPGSMTLLLADRYVPYTEEGGDGEGKAPDAENTGKQD</sequence>
<evidence type="ECO:0000313" key="11">
    <source>
        <dbReference type="EMBL" id="CAG5083736.1"/>
    </source>
</evidence>
<evidence type="ECO:0000259" key="10">
    <source>
        <dbReference type="PROSITE" id="PS51779"/>
    </source>
</evidence>
<reference evidence="11 12" key="1">
    <citation type="submission" date="2021-04" db="EMBL/GenBank/DDBJ databases">
        <authorList>
            <person name="Rakotoarivonina H."/>
        </authorList>
    </citation>
    <scope>NUCLEOTIDE SEQUENCE [LARGE SCALE GENOMIC DNA]</scope>
    <source>
        <strain evidence="11 12">XE</strain>
    </source>
</reference>
<evidence type="ECO:0000256" key="3">
    <source>
        <dbReference type="ARBA" id="ARBA00022618"/>
    </source>
</evidence>
<keyword evidence="4 9" id="KW-0812">Transmembrane</keyword>
<gene>
    <name evidence="11" type="primary">txxe 1553-divIB</name>
    <name evidence="11" type="ORF">TXXE_07200</name>
</gene>
<dbReference type="Gene3D" id="3.10.20.310">
    <property type="entry name" value="membrane protein fhac"/>
    <property type="match status" value="1"/>
</dbReference>
<dbReference type="RefSeq" id="WP_213484032.1">
    <property type="nucleotide sequence ID" value="NZ_CAJRAY010000032.1"/>
</dbReference>
<dbReference type="PROSITE" id="PS51779">
    <property type="entry name" value="POTRA"/>
    <property type="match status" value="1"/>
</dbReference>
<comment type="subcellular location">
    <subcellularLocation>
        <location evidence="1">Membrane</location>
    </subcellularLocation>
</comment>
<dbReference type="Pfam" id="PF08478">
    <property type="entry name" value="POTRA_1"/>
    <property type="match status" value="1"/>
</dbReference>
<keyword evidence="6 9" id="KW-0472">Membrane</keyword>
<accession>A0ABN7RU82</accession>
<protein>
    <submittedName>
        <fullName evidence="11">Cell-division initiation protein</fullName>
    </submittedName>
</protein>
<keyword evidence="12" id="KW-1185">Reference proteome</keyword>
<keyword evidence="2" id="KW-1003">Cell membrane</keyword>
<name>A0ABN7RU82_THEXY</name>
<evidence type="ECO:0000256" key="4">
    <source>
        <dbReference type="ARBA" id="ARBA00022692"/>
    </source>
</evidence>
<dbReference type="EMBL" id="CAJRAY010000032">
    <property type="protein sequence ID" value="CAG5083736.1"/>
    <property type="molecule type" value="Genomic_DNA"/>
</dbReference>
<keyword evidence="7" id="KW-0131">Cell cycle</keyword>
<evidence type="ECO:0000256" key="9">
    <source>
        <dbReference type="SAM" id="Phobius"/>
    </source>
</evidence>
<keyword evidence="3" id="KW-0132">Cell division</keyword>
<keyword evidence="5 9" id="KW-1133">Transmembrane helix</keyword>
<feature type="domain" description="POTRA" evidence="10">
    <location>
        <begin position="43"/>
        <end position="111"/>
    </location>
</feature>
<comment type="caution">
    <text evidence="11">The sequence shown here is derived from an EMBL/GenBank/DDBJ whole genome shotgun (WGS) entry which is preliminary data.</text>
</comment>
<dbReference type="InterPro" id="IPR013685">
    <property type="entry name" value="POTRA_FtsQ_type"/>
</dbReference>
<evidence type="ECO:0000256" key="5">
    <source>
        <dbReference type="ARBA" id="ARBA00022989"/>
    </source>
</evidence>
<dbReference type="InterPro" id="IPR050487">
    <property type="entry name" value="FtsQ_DivIB"/>
</dbReference>
<evidence type="ECO:0000256" key="6">
    <source>
        <dbReference type="ARBA" id="ARBA00023136"/>
    </source>
</evidence>
<proteinExistence type="predicted"/>
<evidence type="ECO:0000313" key="12">
    <source>
        <dbReference type="Proteomes" id="UP000681526"/>
    </source>
</evidence>
<evidence type="ECO:0000256" key="7">
    <source>
        <dbReference type="ARBA" id="ARBA00023306"/>
    </source>
</evidence>
<feature type="compositionally biased region" description="Basic and acidic residues" evidence="8">
    <location>
        <begin position="244"/>
        <end position="258"/>
    </location>
</feature>
<feature type="region of interest" description="Disordered" evidence="8">
    <location>
        <begin position="237"/>
        <end position="258"/>
    </location>
</feature>
<dbReference type="PANTHER" id="PTHR37820">
    <property type="entry name" value="CELL DIVISION PROTEIN DIVIB"/>
    <property type="match status" value="1"/>
</dbReference>
<dbReference type="InterPro" id="IPR034746">
    <property type="entry name" value="POTRA"/>
</dbReference>
<dbReference type="Proteomes" id="UP000681526">
    <property type="component" value="Unassembled WGS sequence"/>
</dbReference>
<dbReference type="PANTHER" id="PTHR37820:SF1">
    <property type="entry name" value="CELL DIVISION PROTEIN FTSQ"/>
    <property type="match status" value="1"/>
</dbReference>
<evidence type="ECO:0000256" key="1">
    <source>
        <dbReference type="ARBA" id="ARBA00004370"/>
    </source>
</evidence>
<feature type="transmembrane region" description="Helical" evidence="9">
    <location>
        <begin position="21"/>
        <end position="38"/>
    </location>
</feature>
<evidence type="ECO:0000256" key="2">
    <source>
        <dbReference type="ARBA" id="ARBA00022475"/>
    </source>
</evidence>